<dbReference type="AlphaFoldDB" id="A0A5C5ZAA8"/>
<evidence type="ECO:0000313" key="1">
    <source>
        <dbReference type="EMBL" id="TWT84047.1"/>
    </source>
</evidence>
<evidence type="ECO:0000313" key="2">
    <source>
        <dbReference type="Proteomes" id="UP000315010"/>
    </source>
</evidence>
<reference evidence="1 2" key="1">
    <citation type="submission" date="2019-02" db="EMBL/GenBank/DDBJ databases">
        <title>Deep-cultivation of Planctomycetes and their phenomic and genomic characterization uncovers novel biology.</title>
        <authorList>
            <person name="Wiegand S."/>
            <person name="Jogler M."/>
            <person name="Boedeker C."/>
            <person name="Pinto D."/>
            <person name="Vollmers J."/>
            <person name="Rivas-Marin E."/>
            <person name="Kohn T."/>
            <person name="Peeters S.H."/>
            <person name="Heuer A."/>
            <person name="Rast P."/>
            <person name="Oberbeckmann S."/>
            <person name="Bunk B."/>
            <person name="Jeske O."/>
            <person name="Meyerdierks A."/>
            <person name="Storesund J.E."/>
            <person name="Kallscheuer N."/>
            <person name="Luecker S."/>
            <person name="Lage O.M."/>
            <person name="Pohl T."/>
            <person name="Merkel B.J."/>
            <person name="Hornburger P."/>
            <person name="Mueller R.-W."/>
            <person name="Bruemmer F."/>
            <person name="Labrenz M."/>
            <person name="Spormann A.M."/>
            <person name="Op Den Camp H."/>
            <person name="Overmann J."/>
            <person name="Amann R."/>
            <person name="Jetten M.S.M."/>
            <person name="Mascher T."/>
            <person name="Medema M.H."/>
            <person name="Devos D.P."/>
            <person name="Kaster A.-K."/>
            <person name="Ovreas L."/>
            <person name="Rohde M."/>
            <person name="Galperin M.Y."/>
            <person name="Jogler C."/>
        </authorList>
    </citation>
    <scope>NUCLEOTIDE SEQUENCE [LARGE SCALE GENOMIC DNA]</scope>
    <source>
        <strain evidence="1 2">CA13</strain>
    </source>
</reference>
<sequence>MKYEIDLPADIQHCLSARASETGQDVVHLIQLAVTRFVADEVGANGDDVQWTQAKDDRRCELIDHEIEGTISVPERAELAVLQKMAEQHFDEIASPPMEEALKLHKRLLSQPDA</sequence>
<dbReference type="Proteomes" id="UP000315010">
    <property type="component" value="Unassembled WGS sequence"/>
</dbReference>
<dbReference type="OrthoDB" id="275091at2"/>
<accession>A0A5C5ZAA8</accession>
<dbReference type="EMBL" id="SJPJ01000001">
    <property type="protein sequence ID" value="TWT84047.1"/>
    <property type="molecule type" value="Genomic_DNA"/>
</dbReference>
<protein>
    <submittedName>
        <fullName evidence="1">Uncharacterized protein</fullName>
    </submittedName>
</protein>
<proteinExistence type="predicted"/>
<gene>
    <name evidence="1" type="ORF">CA13_55230</name>
</gene>
<comment type="caution">
    <text evidence="1">The sequence shown here is derived from an EMBL/GenBank/DDBJ whole genome shotgun (WGS) entry which is preliminary data.</text>
</comment>
<name>A0A5C5ZAA8_9BACT</name>
<dbReference type="RefSeq" id="WP_146401563.1">
    <property type="nucleotide sequence ID" value="NZ_SJPJ01000001.1"/>
</dbReference>
<organism evidence="1 2">
    <name type="scientific">Novipirellula herctigrandis</name>
    <dbReference type="NCBI Taxonomy" id="2527986"/>
    <lineage>
        <taxon>Bacteria</taxon>
        <taxon>Pseudomonadati</taxon>
        <taxon>Planctomycetota</taxon>
        <taxon>Planctomycetia</taxon>
        <taxon>Pirellulales</taxon>
        <taxon>Pirellulaceae</taxon>
        <taxon>Novipirellula</taxon>
    </lineage>
</organism>
<keyword evidence="2" id="KW-1185">Reference proteome</keyword>